<dbReference type="PANTHER" id="PTHR11360">
    <property type="entry name" value="MONOCARBOXYLATE TRANSPORTER"/>
    <property type="match status" value="1"/>
</dbReference>
<feature type="transmembrane region" description="Helical" evidence="2">
    <location>
        <begin position="432"/>
        <end position="457"/>
    </location>
</feature>
<protein>
    <recommendedName>
        <fullName evidence="5">Monocarboxylate transporter</fullName>
    </recommendedName>
</protein>
<feature type="transmembrane region" description="Helical" evidence="2">
    <location>
        <begin position="143"/>
        <end position="165"/>
    </location>
</feature>
<feature type="transmembrane region" description="Helical" evidence="2">
    <location>
        <begin position="171"/>
        <end position="190"/>
    </location>
</feature>
<feature type="transmembrane region" description="Helical" evidence="2">
    <location>
        <begin position="329"/>
        <end position="351"/>
    </location>
</feature>
<dbReference type="Gene3D" id="1.20.1250.20">
    <property type="entry name" value="MFS general substrate transporter like domains"/>
    <property type="match status" value="1"/>
</dbReference>
<dbReference type="OMA" id="ENCEETF"/>
<dbReference type="GO" id="GO:0008028">
    <property type="term" value="F:monocarboxylic acid transmembrane transporter activity"/>
    <property type="evidence" value="ECO:0000318"/>
    <property type="project" value="GO_Central"/>
</dbReference>
<feature type="transmembrane region" description="Helical" evidence="2">
    <location>
        <begin position="358"/>
        <end position="383"/>
    </location>
</feature>
<dbReference type="KEGG" id="spu:100893765"/>
<feature type="transmembrane region" description="Helical" evidence="2">
    <location>
        <begin position="12"/>
        <end position="34"/>
    </location>
</feature>
<dbReference type="PANTHER" id="PTHR11360:SF303">
    <property type="entry name" value="MAJOR FACILITATOR SUPERFAMILY (MFS) PROFILE DOMAIN-CONTAINING PROTEIN"/>
    <property type="match status" value="1"/>
</dbReference>
<keyword evidence="2" id="KW-1133">Transmembrane helix</keyword>
<keyword evidence="2" id="KW-0472">Membrane</keyword>
<reference evidence="4" key="1">
    <citation type="submission" date="2015-02" db="EMBL/GenBank/DDBJ databases">
        <title>Genome sequencing for Strongylocentrotus purpuratus.</title>
        <authorList>
            <person name="Murali S."/>
            <person name="Liu Y."/>
            <person name="Vee V."/>
            <person name="English A."/>
            <person name="Wang M."/>
            <person name="Skinner E."/>
            <person name="Han Y."/>
            <person name="Muzny D.M."/>
            <person name="Worley K.C."/>
            <person name="Gibbs R.A."/>
        </authorList>
    </citation>
    <scope>NUCLEOTIDE SEQUENCE</scope>
</reference>
<dbReference type="Proteomes" id="UP000007110">
    <property type="component" value="Unassembled WGS sequence"/>
</dbReference>
<evidence type="ECO:0000313" key="3">
    <source>
        <dbReference type="EnsemblMetazoa" id="XP_030849702"/>
    </source>
</evidence>
<evidence type="ECO:0008006" key="5">
    <source>
        <dbReference type="Google" id="ProtNLM"/>
    </source>
</evidence>
<organism evidence="3 4">
    <name type="scientific">Strongylocentrotus purpuratus</name>
    <name type="common">Purple sea urchin</name>
    <dbReference type="NCBI Taxonomy" id="7668"/>
    <lineage>
        <taxon>Eukaryota</taxon>
        <taxon>Metazoa</taxon>
        <taxon>Echinodermata</taxon>
        <taxon>Eleutherozoa</taxon>
        <taxon>Echinozoa</taxon>
        <taxon>Echinoidea</taxon>
        <taxon>Euechinoidea</taxon>
        <taxon>Echinacea</taxon>
        <taxon>Camarodonta</taxon>
        <taxon>Echinidea</taxon>
        <taxon>Strongylocentrotidae</taxon>
        <taxon>Strongylocentrotus</taxon>
    </lineage>
</organism>
<feature type="transmembrane region" description="Helical" evidence="2">
    <location>
        <begin position="88"/>
        <end position="106"/>
    </location>
</feature>
<sequence length="488" mass="54074">MVERLESDYATVGLICSLPGTVMYLLSPFVTLVLQKINHRFVAMLGGVLCGSCTIASAFFKDTVTVGVCLASSGPFVTLVLQKINHRFVAMLGGVLCGSCTIASAFFKDTVTVGVCLASSGVGMSMTYMPMVIALNDFFREKFVLMNTITLYGYTAGSMLLPIVTERSFEAYGYVGAFIILGGIAFNLVACGATIHKAPRNAATNEVKSYNEMNEKQKCLSEGESSKQTESIHYHEEEEQEDSEECVLEERHLIQNERRNINKQDTSPNARSSWTSSVFQIGKRSCGLLNEPLYLFTIPIHFLYMFSIYAWMLFLVPHAEHLGIPPSKAIFLSTIGGIGGIIGRTIFIILVGKGINVYIVYIAIVLIGTALFLLDFIGSAYAVRATLAFVQGFSFFIEDTIMSSLLKDAVFDDRNFNMAVSLSYLFDVTQSFTMVFIIVGFIHAVMVVNLFIVWMLIKRRRQDVSSHFDHRGFRGGGRNFYLSSFLLT</sequence>
<reference evidence="3" key="2">
    <citation type="submission" date="2021-01" db="UniProtKB">
        <authorList>
            <consortium name="EnsemblMetazoa"/>
        </authorList>
    </citation>
    <scope>IDENTIFICATION</scope>
</reference>
<dbReference type="EnsemblMetazoa" id="XM_030993842">
    <property type="protein sequence ID" value="XP_030849702"/>
    <property type="gene ID" value="LOC100893765"/>
</dbReference>
<dbReference type="InterPro" id="IPR050327">
    <property type="entry name" value="Proton-linked_MCT"/>
</dbReference>
<feature type="region of interest" description="Disordered" evidence="1">
    <location>
        <begin position="217"/>
        <end position="245"/>
    </location>
</feature>
<feature type="transmembrane region" description="Helical" evidence="2">
    <location>
        <begin position="64"/>
        <end position="81"/>
    </location>
</feature>
<dbReference type="Pfam" id="PF07690">
    <property type="entry name" value="MFS_1"/>
    <property type="match status" value="1"/>
</dbReference>
<evidence type="ECO:0000313" key="4">
    <source>
        <dbReference type="Proteomes" id="UP000007110"/>
    </source>
</evidence>
<dbReference type="InterPro" id="IPR011701">
    <property type="entry name" value="MFS"/>
</dbReference>
<dbReference type="InParanoid" id="A0A7M7PI47"/>
<dbReference type="GO" id="GO:0005886">
    <property type="term" value="C:plasma membrane"/>
    <property type="evidence" value="ECO:0000318"/>
    <property type="project" value="GO_Central"/>
</dbReference>
<feature type="compositionally biased region" description="Basic and acidic residues" evidence="1">
    <location>
        <begin position="217"/>
        <end position="236"/>
    </location>
</feature>
<name>A0A7M7PI47_STRPU</name>
<feature type="transmembrane region" description="Helical" evidence="2">
    <location>
        <begin position="293"/>
        <end position="317"/>
    </location>
</feature>
<accession>A0A7M7PI47</accession>
<dbReference type="SUPFAM" id="SSF103473">
    <property type="entry name" value="MFS general substrate transporter"/>
    <property type="match status" value="1"/>
</dbReference>
<evidence type="ECO:0000256" key="2">
    <source>
        <dbReference type="SAM" id="Phobius"/>
    </source>
</evidence>
<feature type="transmembrane region" description="Helical" evidence="2">
    <location>
        <begin position="41"/>
        <end position="58"/>
    </location>
</feature>
<dbReference type="GeneID" id="100893765"/>
<dbReference type="AlphaFoldDB" id="A0A7M7PI47"/>
<evidence type="ECO:0000256" key="1">
    <source>
        <dbReference type="SAM" id="MobiDB-lite"/>
    </source>
</evidence>
<keyword evidence="2" id="KW-0812">Transmembrane</keyword>
<feature type="transmembrane region" description="Helical" evidence="2">
    <location>
        <begin position="112"/>
        <end position="131"/>
    </location>
</feature>
<proteinExistence type="predicted"/>
<dbReference type="InterPro" id="IPR036259">
    <property type="entry name" value="MFS_trans_sf"/>
</dbReference>
<keyword evidence="4" id="KW-1185">Reference proteome</keyword>
<dbReference type="OrthoDB" id="2213137at2759"/>
<dbReference type="RefSeq" id="XP_030849702.1">
    <property type="nucleotide sequence ID" value="XM_030993842.1"/>
</dbReference>